<feature type="domain" description="EF-hand" evidence="5">
    <location>
        <begin position="433"/>
        <end position="468"/>
    </location>
</feature>
<keyword evidence="2" id="KW-0106">Calcium</keyword>
<dbReference type="PROSITE" id="PS50222">
    <property type="entry name" value="EF_HAND_2"/>
    <property type="match status" value="1"/>
</dbReference>
<feature type="compositionally biased region" description="Low complexity" evidence="3">
    <location>
        <begin position="574"/>
        <end position="587"/>
    </location>
</feature>
<feature type="region of interest" description="Disordered" evidence="3">
    <location>
        <begin position="755"/>
        <end position="775"/>
    </location>
</feature>
<accession>A0A8J5XCD6</accession>
<dbReference type="InterPro" id="IPR002048">
    <property type="entry name" value="EF_hand_dom"/>
</dbReference>
<feature type="compositionally biased region" description="Gly residues" evidence="3">
    <location>
        <begin position="263"/>
        <end position="277"/>
    </location>
</feature>
<evidence type="ECO:0000256" key="2">
    <source>
        <dbReference type="ARBA" id="ARBA00022837"/>
    </source>
</evidence>
<proteinExistence type="predicted"/>
<feature type="domain" description="C2" evidence="4">
    <location>
        <begin position="1439"/>
        <end position="1560"/>
    </location>
</feature>
<feature type="compositionally biased region" description="Basic and acidic residues" evidence="3">
    <location>
        <begin position="319"/>
        <end position="340"/>
    </location>
</feature>
<feature type="region of interest" description="Disordered" evidence="3">
    <location>
        <begin position="1634"/>
        <end position="1699"/>
    </location>
</feature>
<feature type="compositionally biased region" description="Low complexity" evidence="3">
    <location>
        <begin position="926"/>
        <end position="936"/>
    </location>
</feature>
<dbReference type="InterPro" id="IPR035892">
    <property type="entry name" value="C2_domain_sf"/>
</dbReference>
<feature type="compositionally biased region" description="Low complexity" evidence="3">
    <location>
        <begin position="596"/>
        <end position="620"/>
    </location>
</feature>
<evidence type="ECO:0000259" key="5">
    <source>
        <dbReference type="PROSITE" id="PS50222"/>
    </source>
</evidence>
<feature type="region of interest" description="Disordered" evidence="3">
    <location>
        <begin position="1851"/>
        <end position="1905"/>
    </location>
</feature>
<keyword evidence="7" id="KW-1185">Reference proteome</keyword>
<keyword evidence="1" id="KW-0479">Metal-binding</keyword>
<feature type="domain" description="C2" evidence="4">
    <location>
        <begin position="1700"/>
        <end position="1824"/>
    </location>
</feature>
<feature type="compositionally biased region" description="Gly residues" evidence="3">
    <location>
        <begin position="755"/>
        <end position="767"/>
    </location>
</feature>
<dbReference type="PROSITE" id="PS50004">
    <property type="entry name" value="C2"/>
    <property type="match status" value="3"/>
</dbReference>
<dbReference type="Pfam" id="PF00168">
    <property type="entry name" value="C2"/>
    <property type="match status" value="3"/>
</dbReference>
<feature type="compositionally biased region" description="Gly residues" evidence="3">
    <location>
        <begin position="1639"/>
        <end position="1653"/>
    </location>
</feature>
<feature type="compositionally biased region" description="Low complexity" evidence="3">
    <location>
        <begin position="285"/>
        <end position="298"/>
    </location>
</feature>
<dbReference type="OrthoDB" id="270970at2759"/>
<feature type="region of interest" description="Disordered" evidence="3">
    <location>
        <begin position="518"/>
        <end position="542"/>
    </location>
</feature>
<feature type="domain" description="C2" evidence="4">
    <location>
        <begin position="1224"/>
        <end position="1350"/>
    </location>
</feature>
<dbReference type="Proteomes" id="UP000751190">
    <property type="component" value="Unassembled WGS sequence"/>
</dbReference>
<feature type="region of interest" description="Disordered" evidence="3">
    <location>
        <begin position="367"/>
        <end position="412"/>
    </location>
</feature>
<dbReference type="PANTHER" id="PTHR45911">
    <property type="entry name" value="C2 DOMAIN-CONTAINING PROTEIN"/>
    <property type="match status" value="1"/>
</dbReference>
<feature type="region of interest" description="Disordered" evidence="3">
    <location>
        <begin position="228"/>
        <end position="351"/>
    </location>
</feature>
<evidence type="ECO:0000256" key="3">
    <source>
        <dbReference type="SAM" id="MobiDB-lite"/>
    </source>
</evidence>
<protein>
    <submittedName>
        <fullName evidence="6">Uncharacterized protein</fullName>
    </submittedName>
</protein>
<comment type="caution">
    <text evidence="6">The sequence shown here is derived from an EMBL/GenBank/DDBJ whole genome shotgun (WGS) entry which is preliminary data.</text>
</comment>
<dbReference type="Gene3D" id="2.60.40.150">
    <property type="entry name" value="C2 domain"/>
    <property type="match status" value="3"/>
</dbReference>
<feature type="region of interest" description="Disordered" evidence="3">
    <location>
        <begin position="856"/>
        <end position="936"/>
    </location>
</feature>
<name>A0A8J5XCD6_DIALT</name>
<organism evidence="6 7">
    <name type="scientific">Diacronema lutheri</name>
    <name type="common">Unicellular marine alga</name>
    <name type="synonym">Monochrysis lutheri</name>
    <dbReference type="NCBI Taxonomy" id="2081491"/>
    <lineage>
        <taxon>Eukaryota</taxon>
        <taxon>Haptista</taxon>
        <taxon>Haptophyta</taxon>
        <taxon>Pavlovophyceae</taxon>
        <taxon>Pavlovales</taxon>
        <taxon>Pavlovaceae</taxon>
        <taxon>Diacronema</taxon>
    </lineage>
</organism>
<dbReference type="SMART" id="SM00239">
    <property type="entry name" value="C2"/>
    <property type="match status" value="3"/>
</dbReference>
<dbReference type="InterPro" id="IPR000008">
    <property type="entry name" value="C2_dom"/>
</dbReference>
<dbReference type="PROSITE" id="PS50096">
    <property type="entry name" value="IQ"/>
    <property type="match status" value="1"/>
</dbReference>
<dbReference type="EMBL" id="JAGTXO010000024">
    <property type="protein sequence ID" value="KAG8461684.1"/>
    <property type="molecule type" value="Genomic_DNA"/>
</dbReference>
<dbReference type="GO" id="GO:0005509">
    <property type="term" value="F:calcium ion binding"/>
    <property type="evidence" value="ECO:0007669"/>
    <property type="project" value="InterPro"/>
</dbReference>
<dbReference type="SUPFAM" id="SSF49562">
    <property type="entry name" value="C2 domain (Calcium/lipid-binding domain, CaLB)"/>
    <property type="match status" value="3"/>
</dbReference>
<feature type="compositionally biased region" description="Low complexity" evidence="3">
    <location>
        <begin position="240"/>
        <end position="252"/>
    </location>
</feature>
<reference evidence="6" key="1">
    <citation type="submission" date="2021-05" db="EMBL/GenBank/DDBJ databases">
        <title>The genome of the haptophyte Pavlova lutheri (Diacronema luteri, Pavlovales) - a model for lipid biosynthesis in eukaryotic algae.</title>
        <authorList>
            <person name="Hulatt C.J."/>
            <person name="Posewitz M.C."/>
        </authorList>
    </citation>
    <scope>NUCLEOTIDE SEQUENCE</scope>
    <source>
        <strain evidence="6">NIVA-4/92</strain>
    </source>
</reference>
<dbReference type="CDD" id="cd00030">
    <property type="entry name" value="C2"/>
    <property type="match status" value="3"/>
</dbReference>
<evidence type="ECO:0000256" key="1">
    <source>
        <dbReference type="ARBA" id="ARBA00022723"/>
    </source>
</evidence>
<feature type="region of interest" description="Disordered" evidence="3">
    <location>
        <begin position="1425"/>
        <end position="1448"/>
    </location>
</feature>
<feature type="compositionally biased region" description="Basic and acidic residues" evidence="3">
    <location>
        <begin position="533"/>
        <end position="542"/>
    </location>
</feature>
<evidence type="ECO:0000259" key="4">
    <source>
        <dbReference type="PROSITE" id="PS50004"/>
    </source>
</evidence>
<evidence type="ECO:0000313" key="6">
    <source>
        <dbReference type="EMBL" id="KAG8461684.1"/>
    </source>
</evidence>
<sequence length="1905" mass="198035">MGGDDDEGYGAAFRSVRSTPAEYVAATAIQASWRGRAARKRRPSTRLLVPRRWVPAAGATAAWAPGHRLFEDVVCDDPRAFGISPQLLASLLRTPAPLPPRARYAPTRLLLHGAWLAVFGRNSPLRLLAGPAGAHGMRVKSFFGAAEREALFEDVWRKLTAEAEAPRATLLAEARTVEKRLNFPDTTRAGAAVAGDASALGAPFFVSKTLMDYLLEVPRFVRLPSGWVAPLERAPPPPTAAAADAARRSAQPLGGAREHEVGARGGCGGGGGGGDGGAPAWRSGSAAPFSSSFAPPSAAHDDGSGRQPFGLGFAPPSYEPREPRERPRGGLGYGERDAAGRPRGRSSSPARRLLNRAAGRARLLDLRLASPSGARRAPPLSDGGPSGPAPYRASPPREAGARGAVPPPPPPPHAPPVEVLGWALAALEHLLWRDFARAIDAFRAWDEDGDGQLRVDELVRGVRSVGVPLSRAHERALRAALGARAAAGEGIAYAQLHAAVFRRSRAALLALMRTDDDAAAATDDDDDGGAGFGERRGGMPDARARAQMYGPRALELERARTWRPPLGPSPLDTPSPRASPRRAGTPPARRPPPMLASPYAAPRALGGARAPSPPLSRGSPPHSPPPLGAPRAPANSRARLRARVESVALAPAALDELLLGGGGRRDEARVRVAVRLPPCLEAAAAPPARGGARPDGAATLAAGAGGAAVAAETVASLRLDGAEAEELGWLLLAGDDVAAERSIAFELLAERVPAHGGGGGGGGGSGSDGDDDDGRARALLGRAHLDLARVLDGGDLRSARLPLYAARARAGPIGGGGGGVGGAPVGWVRVSTDAAGALGAARARAAALDDARGADGLLPPRWQHSARGPVRVAEHTRPSALDGAQLDAWAPRPRAERSPRASPRRRSSPPPPPPWRAGGRYDGTAERSAAARGDAGAEWAARSRGAAAFTADAAAAAQLEVPPLGHVSVHVRRVRAAGAPPASAFVLAALGAHARRALPADGGSPSAAERASALSVARLPVSARELARGTALVLSVYGWHPDVGERLIGRVGVEPATVAEWGEISRTWALHTPSGQFGGELLADLSWTPYLDGDGTQPLDRAPRARRARAVGLGLGSSRPLPASFDPLDPYAHDPAPLLGRARPVGWDGYSDARVVEAELASLIDSLRGAHGIVGMTLDDDDGALVAPADVTRATRVLLAAERVGRALAAHRAPRSSSIFSSTTRGLTKQRPLDDGVAGRLCSLEIDVAEGRGLPTKNAADGASDPYAELHLLDVEAAREQSVRTEVAARTLAPLWREGRCSFEVPATFAGVHVLVYDHAGMGGRHQLMGELILSAAEVLDLAAHGARRAGGGGGGGGGGGADALGEWHALTQPPGSADGAGGSVRLWLRSSAVDEAHGAALVSSPYARAASAELRADVAQRLARERTPPSSGLLGMDSAGSGTRARWEPAKWPADEAYATLSVRLLEARGLKAGDANGLSDPYARVFCAGSIWQTSVVARTLDPRWDEQREFAIDRSDALLHVVIFDWDAYNSHDYLGELLIPVAALAQHGAGAHRAWYELGAAEPSAGVRGRVLVESRFETVELARDLFGGHGRADALFARHGRKATQEVAHELGLRAARAAGGAAGSAARAPARAAGGGGGGGGGDGGGARAEPEPDEFEDDTPLMTAADLPPDAQAEAAEHRKPHKSAGAGMTTGTGLELDTKLVRVPRAQRRMRVHVRLLRARQLGVGDWTGSSDPYAVAFVGASYVRTPVRTRTLAPQWDSEATLDVPLDGSALAQRALHIVVFDWDFDRTDDFLGEVLVPMAELHALRHGTKLERWFRLTGADGASVSGAVLLELRSVVEADRADDACSSAEGTPRARMGYAPRVGERGAGEDGAGDAYGDVDEYDDEHDGRAGQSRG</sequence>
<feature type="region of interest" description="Disordered" evidence="3">
    <location>
        <begin position="557"/>
        <end position="639"/>
    </location>
</feature>
<evidence type="ECO:0000313" key="7">
    <source>
        <dbReference type="Proteomes" id="UP000751190"/>
    </source>
</evidence>
<gene>
    <name evidence="6" type="ORF">KFE25_001302</name>
</gene>